<evidence type="ECO:0000256" key="1">
    <source>
        <dbReference type="ARBA" id="ARBA00008857"/>
    </source>
</evidence>
<dbReference type="SUPFAM" id="SSF56349">
    <property type="entry name" value="DNA breaking-rejoining enzymes"/>
    <property type="match status" value="1"/>
</dbReference>
<dbReference type="Gene3D" id="1.10.443.10">
    <property type="entry name" value="Intergrase catalytic core"/>
    <property type="match status" value="1"/>
</dbReference>
<reference evidence="6 7" key="1">
    <citation type="submission" date="2020-02" db="EMBL/GenBank/DDBJ databases">
        <title>Pseudoroseicyclus tamarix, sp. nov., isolated from offshore sediment of a Tamarix chinensis forest.</title>
        <authorList>
            <person name="Gai Y."/>
        </authorList>
    </citation>
    <scope>NUCLEOTIDE SEQUENCE [LARGE SCALE GENOMIC DNA]</scope>
    <source>
        <strain evidence="6 7">CLL3-39</strain>
    </source>
</reference>
<keyword evidence="3 6" id="KW-0238">DNA-binding</keyword>
<dbReference type="PANTHER" id="PTHR30629">
    <property type="entry name" value="PROPHAGE INTEGRASE"/>
    <property type="match status" value="1"/>
</dbReference>
<dbReference type="RefSeq" id="WP_163896220.1">
    <property type="nucleotide sequence ID" value="NZ_JAAFYS010000004.1"/>
</dbReference>
<dbReference type="InterPro" id="IPR053876">
    <property type="entry name" value="Phage_int_M"/>
</dbReference>
<evidence type="ECO:0000256" key="3">
    <source>
        <dbReference type="ARBA" id="ARBA00023125"/>
    </source>
</evidence>
<dbReference type="Proteomes" id="UP000474757">
    <property type="component" value="Unassembled WGS sequence"/>
</dbReference>
<dbReference type="AlphaFoldDB" id="A0A6B2K1K8"/>
<name>A0A6B2K1K8_9RHOB</name>
<dbReference type="Pfam" id="PF22022">
    <property type="entry name" value="Phage_int_M"/>
    <property type="match status" value="1"/>
</dbReference>
<evidence type="ECO:0000313" key="6">
    <source>
        <dbReference type="EMBL" id="NDV02889.1"/>
    </source>
</evidence>
<dbReference type="GO" id="GO:0006310">
    <property type="term" value="P:DNA recombination"/>
    <property type="evidence" value="ECO:0007669"/>
    <property type="project" value="UniProtKB-KW"/>
</dbReference>
<evidence type="ECO:0000313" key="7">
    <source>
        <dbReference type="Proteomes" id="UP000474757"/>
    </source>
</evidence>
<evidence type="ECO:0000256" key="2">
    <source>
        <dbReference type="ARBA" id="ARBA00022908"/>
    </source>
</evidence>
<dbReference type="EMBL" id="JAAGAB010000004">
    <property type="protein sequence ID" value="NDV02889.1"/>
    <property type="molecule type" value="Genomic_DNA"/>
</dbReference>
<organism evidence="6 7">
    <name type="scientific">Pseudoroseicyclus tamaricis</name>
    <dbReference type="NCBI Taxonomy" id="2705421"/>
    <lineage>
        <taxon>Bacteria</taxon>
        <taxon>Pseudomonadati</taxon>
        <taxon>Pseudomonadota</taxon>
        <taxon>Alphaproteobacteria</taxon>
        <taxon>Rhodobacterales</taxon>
        <taxon>Paracoccaceae</taxon>
        <taxon>Pseudoroseicyclus</taxon>
    </lineage>
</organism>
<dbReference type="InterPro" id="IPR025166">
    <property type="entry name" value="Integrase_DNA_bind_dom"/>
</dbReference>
<evidence type="ECO:0000259" key="5">
    <source>
        <dbReference type="PROSITE" id="PS51898"/>
    </source>
</evidence>
<sequence>MRALHKLSSLKIKNLPPGKYSDGGGLWLHLRKDGGAQWFLRLTIGARRREMGLGSVNDVSLKEAREAAQRYRRWARAGRDPIVERDRLKREAGARRSTLAEVAAEAFDARKAELKDGGKAGRWFSPLELHVLPKLGRLPVSDIDQRSIRDVMQPIWHEKADTARKAMNRLNIVMRHAAALGLEVDLQAVDKAKALLGKSRHEPTHIPAMPWQEVPAFYASLSEGTITHLALRLLILTALRSAPVRFCRLDQISGSIWTVPAEIMKGRRGQVRDFRVPLSREALAVIDASKPFERDGYIFHNARKGVISDATMARHMERRGLESRPHGFRTSFRTWCAEATETPPDIAEMALGHAVGSQVERAYRRTDLLEKRSALMERWASFVVEGGGDVISLGGARRLESDGRG</sequence>
<dbReference type="Gene3D" id="1.10.150.130">
    <property type="match status" value="1"/>
</dbReference>
<dbReference type="Pfam" id="PF13356">
    <property type="entry name" value="Arm-DNA-bind_3"/>
    <property type="match status" value="1"/>
</dbReference>
<keyword evidence="7" id="KW-1185">Reference proteome</keyword>
<accession>A0A6B2K1K8</accession>
<dbReference type="InterPro" id="IPR011010">
    <property type="entry name" value="DNA_brk_join_enz"/>
</dbReference>
<gene>
    <name evidence="6" type="ORF">GZA08_18140</name>
</gene>
<proteinExistence type="inferred from homology"/>
<dbReference type="GO" id="GO:0015074">
    <property type="term" value="P:DNA integration"/>
    <property type="evidence" value="ECO:0007669"/>
    <property type="project" value="UniProtKB-KW"/>
</dbReference>
<comment type="similarity">
    <text evidence="1">Belongs to the 'phage' integrase family.</text>
</comment>
<comment type="caution">
    <text evidence="6">The sequence shown here is derived from an EMBL/GenBank/DDBJ whole genome shotgun (WGS) entry which is preliminary data.</text>
</comment>
<dbReference type="Pfam" id="PF00589">
    <property type="entry name" value="Phage_integrase"/>
    <property type="match status" value="1"/>
</dbReference>
<evidence type="ECO:0000256" key="4">
    <source>
        <dbReference type="ARBA" id="ARBA00023172"/>
    </source>
</evidence>
<feature type="domain" description="Tyr recombinase" evidence="5">
    <location>
        <begin position="204"/>
        <end position="376"/>
    </location>
</feature>
<dbReference type="Gene3D" id="3.30.160.390">
    <property type="entry name" value="Integrase, DNA-binding domain"/>
    <property type="match status" value="1"/>
</dbReference>
<keyword evidence="4" id="KW-0233">DNA recombination</keyword>
<dbReference type="InterPro" id="IPR038488">
    <property type="entry name" value="Integrase_DNA-bd_sf"/>
</dbReference>
<dbReference type="InterPro" id="IPR010998">
    <property type="entry name" value="Integrase_recombinase_N"/>
</dbReference>
<dbReference type="PROSITE" id="PS51898">
    <property type="entry name" value="TYR_RECOMBINASE"/>
    <property type="match status" value="1"/>
</dbReference>
<keyword evidence="2" id="KW-0229">DNA integration</keyword>
<dbReference type="GO" id="GO:0003677">
    <property type="term" value="F:DNA binding"/>
    <property type="evidence" value="ECO:0007669"/>
    <property type="project" value="UniProtKB-KW"/>
</dbReference>
<dbReference type="InterPro" id="IPR050808">
    <property type="entry name" value="Phage_Integrase"/>
</dbReference>
<dbReference type="InterPro" id="IPR013762">
    <property type="entry name" value="Integrase-like_cat_sf"/>
</dbReference>
<dbReference type="InterPro" id="IPR002104">
    <property type="entry name" value="Integrase_catalytic"/>
</dbReference>
<protein>
    <submittedName>
        <fullName evidence="6">Integrase arm-type DNA-binding domain-containing protein</fullName>
    </submittedName>
</protein>
<dbReference type="CDD" id="cd00801">
    <property type="entry name" value="INT_P4_C"/>
    <property type="match status" value="1"/>
</dbReference>
<dbReference type="PANTHER" id="PTHR30629:SF2">
    <property type="entry name" value="PROPHAGE INTEGRASE INTS-RELATED"/>
    <property type="match status" value="1"/>
</dbReference>